<evidence type="ECO:0000313" key="3">
    <source>
        <dbReference type="EMBL" id="KAK0438400.1"/>
    </source>
</evidence>
<protein>
    <recommendedName>
        <fullName evidence="2">CxC2-like cysteine cluster KDZ transposase-associated domain-containing protein</fullName>
    </recommendedName>
</protein>
<dbReference type="PANTHER" id="PTHR33104">
    <property type="entry name" value="SI:DKEY-29D5.2"/>
    <property type="match status" value="1"/>
</dbReference>
<feature type="compositionally biased region" description="Low complexity" evidence="1">
    <location>
        <begin position="1275"/>
        <end position="1295"/>
    </location>
</feature>
<dbReference type="Pfam" id="PF18758">
    <property type="entry name" value="KDZ"/>
    <property type="match status" value="1"/>
</dbReference>
<dbReference type="InterPro" id="IPR041457">
    <property type="entry name" value="CxC2_KDZ-assoc"/>
</dbReference>
<organism evidence="3 4">
    <name type="scientific">Armillaria borealis</name>
    <dbReference type="NCBI Taxonomy" id="47425"/>
    <lineage>
        <taxon>Eukaryota</taxon>
        <taxon>Fungi</taxon>
        <taxon>Dikarya</taxon>
        <taxon>Basidiomycota</taxon>
        <taxon>Agaricomycotina</taxon>
        <taxon>Agaricomycetes</taxon>
        <taxon>Agaricomycetidae</taxon>
        <taxon>Agaricales</taxon>
        <taxon>Marasmiineae</taxon>
        <taxon>Physalacriaceae</taxon>
        <taxon>Armillaria</taxon>
    </lineage>
</organism>
<feature type="region of interest" description="Disordered" evidence="1">
    <location>
        <begin position="65"/>
        <end position="89"/>
    </location>
</feature>
<dbReference type="EMBL" id="JAUEPT010000043">
    <property type="protein sequence ID" value="KAK0438400.1"/>
    <property type="molecule type" value="Genomic_DNA"/>
</dbReference>
<comment type="caution">
    <text evidence="3">The sequence shown here is derived from an EMBL/GenBank/DDBJ whole genome shotgun (WGS) entry which is preliminary data.</text>
</comment>
<feature type="compositionally biased region" description="Low complexity" evidence="1">
    <location>
        <begin position="1158"/>
        <end position="1167"/>
    </location>
</feature>
<dbReference type="PANTHER" id="PTHR33104:SF2">
    <property type="entry name" value="CXC3 LIKE CYSTEINE CLUSTER DOMAIN-CONTAINING PROTEIN"/>
    <property type="match status" value="1"/>
</dbReference>
<accession>A0AA39J925</accession>
<gene>
    <name evidence="3" type="ORF">EV421DRAFT_1738456</name>
</gene>
<feature type="compositionally biased region" description="Basic residues" evidence="1">
    <location>
        <begin position="1170"/>
        <end position="1186"/>
    </location>
</feature>
<dbReference type="InterPro" id="IPR040521">
    <property type="entry name" value="KDZ"/>
</dbReference>
<feature type="region of interest" description="Disordered" evidence="1">
    <location>
        <begin position="824"/>
        <end position="845"/>
    </location>
</feature>
<feature type="region of interest" description="Disordered" evidence="1">
    <location>
        <begin position="1153"/>
        <end position="1204"/>
    </location>
</feature>
<dbReference type="Proteomes" id="UP001175226">
    <property type="component" value="Unassembled WGS sequence"/>
</dbReference>
<feature type="region of interest" description="Disordered" evidence="1">
    <location>
        <begin position="1275"/>
        <end position="1301"/>
    </location>
</feature>
<proteinExistence type="predicted"/>
<sequence>MKGRPKLHRGDEQIVWQDTSITHSRRVKVTKTGSIVQYAAGPSTHRTLHQTITIPDSHIPQEVLYDASFPDPEPPPAKKTSPKRYMNSDRPMRQWQGYDKNPGYRDEYLMELLCRKGRGDTALLSRCAQCDAGEPRYRCKSCPLCLLEWNGEYFMKTTLRDLGLRVQIGHFDGLPCICPERAGRTFTVMDTNGIHEVEINYCACDRRDGATRRQQLLRFGCKVSGYDFYKYLTIMTDAWGIRLPKYRHLKMLMRAGRGQEENGIETTSPGQLALRCPACPIPDVNLPAGWESASRSISFLYHGILALDANFRLKNLFCSTPTVDPGLHTGLAYFVKYVPYLHHLGKYVTQTDWVVLTFERQISTCSGFKTLRQAETKGETGLRASGVAMCVGDLQKGERYVNMDYVIMSGASSLGLQNLFISYDIACQWNINFKKRMAELPSHLRLRGGVGLSCGVPKLHAKAHKLACQCEYAIGIQDGTGRTDGEGIERTWAIVNVIAFSTKEMGPRSRHDTLDDHFAYHNFLKLVGLGHMLHKRLAEADSQVASHRKYHADFTNALPNPNYASEWTAVVEEWDQDCSKPSPYLSVGEHVTEQDLKLKLKEDERHAKARGEIPIHKISATSCLGLGLLIEDSQRRISAIVSGEGELSSVELADVHMCRINLEKLIEQFRELQFIYMPGIALRIEHERETTTAAIEAEDDKLWFPSDLSELVRKGICHAGLGEKEEILREGQCWDALAAIWSSLRVEASVHAFRNENMRGQEALAHASDVLDGWKAKCHLAAQKYRRARSSLLALRGLGSWMNQLKELNAKDMSSMYGSVLDTEEATTEVTNPEDQRQKKKKTMKHKDRPREVSWIWLAEGSLGELDDDSDVTDVRVHWLRSRARLRRWEEEVELLREEQRRVLATLRYRAKWWDDRRSGWPGLSTEVAEGVRAYAAQQRKGQLALADHFTWKWPAQTSLRLWSIAAGMTIFGTALLVIRCTLVRLALPGLYVLVVPVCVRALSATLLDCPPNAKNVTSLSYSNVLVEFLIDPHPEDDDHILDIIDELIDADLYGAKPPAGIPDDPHTEAIVDNAKAYVGANFRQFSSQGPESVASLMKTKEAYLQKLETNTRELYLGLKTRHVLVQHYHLVTVKLDEACIQEEAEANTAAKMRNDNHASSSSHNNNGHWWRRKHQHNSRGHGKKNRAQDKGRGKKEDRKGKGKNKAVQYIKECIGWGCDHNNCDSNQENPDAVQDLCDCRGWGSCGHPACPSCQGGSWGQTDVDVNQYQDNGNGYGNYNSGRGKVSGSKASGSKCGRRYY</sequence>
<name>A0AA39J925_9AGAR</name>
<feature type="compositionally biased region" description="Basic and acidic residues" evidence="1">
    <location>
        <begin position="1187"/>
        <end position="1200"/>
    </location>
</feature>
<evidence type="ECO:0000259" key="2">
    <source>
        <dbReference type="Pfam" id="PF18803"/>
    </source>
</evidence>
<feature type="domain" description="CxC2-like cysteine cluster KDZ transposase-associated" evidence="2">
    <location>
        <begin position="159"/>
        <end position="220"/>
    </location>
</feature>
<reference evidence="3" key="1">
    <citation type="submission" date="2023-06" db="EMBL/GenBank/DDBJ databases">
        <authorList>
            <consortium name="Lawrence Berkeley National Laboratory"/>
            <person name="Ahrendt S."/>
            <person name="Sahu N."/>
            <person name="Indic B."/>
            <person name="Wong-Bajracharya J."/>
            <person name="Merenyi Z."/>
            <person name="Ke H.-M."/>
            <person name="Monk M."/>
            <person name="Kocsube S."/>
            <person name="Drula E."/>
            <person name="Lipzen A."/>
            <person name="Balint B."/>
            <person name="Henrissat B."/>
            <person name="Andreopoulos B."/>
            <person name="Martin F.M."/>
            <person name="Harder C.B."/>
            <person name="Rigling D."/>
            <person name="Ford K.L."/>
            <person name="Foster G.D."/>
            <person name="Pangilinan J."/>
            <person name="Papanicolaou A."/>
            <person name="Barry K."/>
            <person name="LaButti K."/>
            <person name="Viragh M."/>
            <person name="Koriabine M."/>
            <person name="Yan M."/>
            <person name="Riley R."/>
            <person name="Champramary S."/>
            <person name="Plett K.L."/>
            <person name="Tsai I.J."/>
            <person name="Slot J."/>
            <person name="Sipos G."/>
            <person name="Plett J."/>
            <person name="Nagy L.G."/>
            <person name="Grigoriev I.V."/>
        </authorList>
    </citation>
    <scope>NUCLEOTIDE SEQUENCE</scope>
    <source>
        <strain evidence="3">FPL87.14</strain>
    </source>
</reference>
<evidence type="ECO:0000313" key="4">
    <source>
        <dbReference type="Proteomes" id="UP001175226"/>
    </source>
</evidence>
<keyword evidence="4" id="KW-1185">Reference proteome</keyword>
<evidence type="ECO:0000256" key="1">
    <source>
        <dbReference type="SAM" id="MobiDB-lite"/>
    </source>
</evidence>
<dbReference type="Pfam" id="PF18803">
    <property type="entry name" value="CxC2"/>
    <property type="match status" value="1"/>
</dbReference>